<accession>A0BDF4</accession>
<protein>
    <submittedName>
        <fullName evidence="1">Uncharacterized protein</fullName>
    </submittedName>
</protein>
<dbReference type="RefSeq" id="XP_001423969.1">
    <property type="nucleotide sequence ID" value="XM_001423932.1"/>
</dbReference>
<dbReference type="HOGENOM" id="CLU_2282872_0_0_1"/>
<evidence type="ECO:0000313" key="1">
    <source>
        <dbReference type="EMBL" id="CAK56571.1"/>
    </source>
</evidence>
<gene>
    <name evidence="1" type="ORF">GSPATT00027599001</name>
</gene>
<name>A0BDF4_PARTE</name>
<organism evidence="1 2">
    <name type="scientific">Paramecium tetraurelia</name>
    <dbReference type="NCBI Taxonomy" id="5888"/>
    <lineage>
        <taxon>Eukaryota</taxon>
        <taxon>Sar</taxon>
        <taxon>Alveolata</taxon>
        <taxon>Ciliophora</taxon>
        <taxon>Intramacronucleata</taxon>
        <taxon>Oligohymenophorea</taxon>
        <taxon>Peniculida</taxon>
        <taxon>Parameciidae</taxon>
        <taxon>Paramecium</taxon>
    </lineage>
</organism>
<proteinExistence type="predicted"/>
<keyword evidence="2" id="KW-1185">Reference proteome</keyword>
<dbReference type="OrthoDB" id="303153at2759"/>
<reference evidence="1 2" key="1">
    <citation type="journal article" date="2006" name="Nature">
        <title>Global trends of whole-genome duplications revealed by the ciliate Paramecium tetraurelia.</title>
        <authorList>
            <consortium name="Genoscope"/>
            <person name="Aury J.-M."/>
            <person name="Jaillon O."/>
            <person name="Duret L."/>
            <person name="Noel B."/>
            <person name="Jubin C."/>
            <person name="Porcel B.M."/>
            <person name="Segurens B."/>
            <person name="Daubin V."/>
            <person name="Anthouard V."/>
            <person name="Aiach N."/>
            <person name="Arnaiz O."/>
            <person name="Billaut A."/>
            <person name="Beisson J."/>
            <person name="Blanc I."/>
            <person name="Bouhouche K."/>
            <person name="Camara F."/>
            <person name="Duharcourt S."/>
            <person name="Guigo R."/>
            <person name="Gogendeau D."/>
            <person name="Katinka M."/>
            <person name="Keller A.-M."/>
            <person name="Kissmehl R."/>
            <person name="Klotz C."/>
            <person name="Koll F."/>
            <person name="Le Moue A."/>
            <person name="Lepere C."/>
            <person name="Malinsky S."/>
            <person name="Nowacki M."/>
            <person name="Nowak J.K."/>
            <person name="Plattner H."/>
            <person name="Poulain J."/>
            <person name="Ruiz F."/>
            <person name="Serrano V."/>
            <person name="Zagulski M."/>
            <person name="Dessen P."/>
            <person name="Betermier M."/>
            <person name="Weissenbach J."/>
            <person name="Scarpelli C."/>
            <person name="Schachter V."/>
            <person name="Sperling L."/>
            <person name="Meyer E."/>
            <person name="Cohen J."/>
            <person name="Wincker P."/>
        </authorList>
    </citation>
    <scope>NUCLEOTIDE SEQUENCE [LARGE SCALE GENOMIC DNA]</scope>
    <source>
        <strain evidence="1 2">Stock d4-2</strain>
    </source>
</reference>
<dbReference type="KEGG" id="ptm:GSPATT00027599001"/>
<sequence length="102" mass="12048">MLPIFNTSKSTSRKLRYRQIACLLLNHIKTNYKNIFEQNQNFRRLLDKKTLNNLQKLKEDIQAKQLALQYFSSFQLISDILTSQFEADCLADIQNLCNYLSI</sequence>
<dbReference type="InParanoid" id="A0BDF4"/>
<dbReference type="GeneID" id="5009753"/>
<dbReference type="EMBL" id="CT867987">
    <property type="protein sequence ID" value="CAK56571.1"/>
    <property type="molecule type" value="Genomic_DNA"/>
</dbReference>
<dbReference type="Proteomes" id="UP000000600">
    <property type="component" value="Unassembled WGS sequence"/>
</dbReference>
<dbReference type="AlphaFoldDB" id="A0BDF4"/>
<evidence type="ECO:0000313" key="2">
    <source>
        <dbReference type="Proteomes" id="UP000000600"/>
    </source>
</evidence>
<dbReference type="OMA" id="QFEADCL"/>